<dbReference type="InterPro" id="IPR011990">
    <property type="entry name" value="TPR-like_helical_dom_sf"/>
</dbReference>
<evidence type="ECO:0000313" key="2">
    <source>
        <dbReference type="EMBL" id="NYI40172.1"/>
    </source>
</evidence>
<keyword evidence="3" id="KW-1185">Reference proteome</keyword>
<gene>
    <name evidence="2" type="ORF">BKA03_000291</name>
</gene>
<comment type="caution">
    <text evidence="2">The sequence shown here is derived from an EMBL/GenBank/DDBJ whole genome shotgun (WGS) entry which is preliminary data.</text>
</comment>
<dbReference type="OrthoDB" id="193829at2"/>
<dbReference type="InterPro" id="IPR041656">
    <property type="entry name" value="TPR_5"/>
</dbReference>
<organism evidence="2 3">
    <name type="scientific">Demequina lutea</name>
    <dbReference type="NCBI Taxonomy" id="431489"/>
    <lineage>
        <taxon>Bacteria</taxon>
        <taxon>Bacillati</taxon>
        <taxon>Actinomycetota</taxon>
        <taxon>Actinomycetes</taxon>
        <taxon>Micrococcales</taxon>
        <taxon>Demequinaceae</taxon>
        <taxon>Demequina</taxon>
    </lineage>
</organism>
<dbReference type="AlphaFoldDB" id="A0A7Z0CIX2"/>
<reference evidence="2 3" key="1">
    <citation type="submission" date="2020-07" db="EMBL/GenBank/DDBJ databases">
        <title>Sequencing the genomes of 1000 actinobacteria strains.</title>
        <authorList>
            <person name="Klenk H.-P."/>
        </authorList>
    </citation>
    <scope>NUCLEOTIDE SEQUENCE [LARGE SCALE GENOMIC DNA]</scope>
    <source>
        <strain evidence="2 3">DSM 19970</strain>
    </source>
</reference>
<dbReference type="Gene3D" id="1.25.40.10">
    <property type="entry name" value="Tetratricopeptide repeat domain"/>
    <property type="match status" value="1"/>
</dbReference>
<feature type="domain" description="Tetratrico peptide repeat group 5" evidence="1">
    <location>
        <begin position="43"/>
        <end position="157"/>
    </location>
</feature>
<name>A0A7Z0CIX2_9MICO</name>
<protein>
    <submittedName>
        <fullName evidence="2">Putative negative regulator of RcsB-dependent stress response</fullName>
    </submittedName>
</protein>
<accession>A0A7Z0CIX2</accession>
<sequence length="162" mass="17584">MDMSDWDARVAAWYEAGFDESRPEESVAGMRDLLAGHPEAGPLATFELAGVYDSLGLETDAVPLYKQALAEGLDDTHATRARIQLASTLRNLGETDEALALLSVPSDSGYDAARRAFLALALHSAGRHDEALRQVLEALIPTLPRYHRSLTGYAAELTETEN</sequence>
<dbReference type="SUPFAM" id="SSF48452">
    <property type="entry name" value="TPR-like"/>
    <property type="match status" value="1"/>
</dbReference>
<proteinExistence type="predicted"/>
<evidence type="ECO:0000313" key="3">
    <source>
        <dbReference type="Proteomes" id="UP000547973"/>
    </source>
</evidence>
<dbReference type="EMBL" id="JACBZO010000001">
    <property type="protein sequence ID" value="NYI40172.1"/>
    <property type="molecule type" value="Genomic_DNA"/>
</dbReference>
<evidence type="ECO:0000259" key="1">
    <source>
        <dbReference type="Pfam" id="PF12688"/>
    </source>
</evidence>
<dbReference type="Proteomes" id="UP000547973">
    <property type="component" value="Unassembled WGS sequence"/>
</dbReference>
<dbReference type="RefSeq" id="WP_062074839.1">
    <property type="nucleotide sequence ID" value="NZ_BBRC01000004.1"/>
</dbReference>
<dbReference type="Pfam" id="PF12688">
    <property type="entry name" value="TPR_5"/>
    <property type="match status" value="1"/>
</dbReference>